<gene>
    <name evidence="3" type="ORF">GCM10025790_13290</name>
</gene>
<evidence type="ECO:0000259" key="2">
    <source>
        <dbReference type="Pfam" id="PF01266"/>
    </source>
</evidence>
<feature type="domain" description="FAD dependent oxidoreductase" evidence="2">
    <location>
        <begin position="10"/>
        <end position="363"/>
    </location>
</feature>
<sequence>MSAVPRTGADVLVIGAGAVGSAVAFYCARAGMSVTVLDKGKPGGATSSSCEGNLLVSDKEHGPELDLANYSLDLWRGELEEFGHLWEFENKGGIIVASRESSMTSLQRALRTQREHGIRVEEIDVPQLRELEPNISDDAVGAAFYPDDAQLMPMLLTAHMLRLARSHGAQVHPDTEVTGFLSQGERITGVTTNRGEFQADVVINAAGPWSGQLASLAGVTVPVEPRRGYVLVTEPLPPKVFHKVYAAEYIDNVGSSDDGLQTSPVVEGTPAGSILIGSSRERVGFDPTFSPTAVRDIARNAVELFPFLSDVRILRHYFGFRPYSPDHVPVIGPDPRAPGLWHACGHEGAGIGLASGTGKLIAQAVAGEPTDLDLAAFAPDRFGAADSEAAQSVAAKEAAA</sequence>
<dbReference type="RefSeq" id="WP_345477285.1">
    <property type="nucleotide sequence ID" value="NZ_BAABLW010000007.1"/>
</dbReference>
<accession>A0ABP9FVV2</accession>
<organism evidence="3 4">
    <name type="scientific">Nesterenkonia rhizosphaerae</name>
    <dbReference type="NCBI Taxonomy" id="1348272"/>
    <lineage>
        <taxon>Bacteria</taxon>
        <taxon>Bacillati</taxon>
        <taxon>Actinomycetota</taxon>
        <taxon>Actinomycetes</taxon>
        <taxon>Micrococcales</taxon>
        <taxon>Micrococcaceae</taxon>
        <taxon>Nesterenkonia</taxon>
    </lineage>
</organism>
<dbReference type="Proteomes" id="UP001500368">
    <property type="component" value="Unassembled WGS sequence"/>
</dbReference>
<dbReference type="EMBL" id="BAABLW010000007">
    <property type="protein sequence ID" value="GAA4918830.1"/>
    <property type="molecule type" value="Genomic_DNA"/>
</dbReference>
<protein>
    <submittedName>
        <fullName evidence="3">FAD-binding oxidoreductase</fullName>
    </submittedName>
</protein>
<dbReference type="Pfam" id="PF01266">
    <property type="entry name" value="DAO"/>
    <property type="match status" value="1"/>
</dbReference>
<dbReference type="PANTHER" id="PTHR13847">
    <property type="entry name" value="SARCOSINE DEHYDROGENASE-RELATED"/>
    <property type="match status" value="1"/>
</dbReference>
<evidence type="ECO:0000313" key="4">
    <source>
        <dbReference type="Proteomes" id="UP001500368"/>
    </source>
</evidence>
<evidence type="ECO:0000313" key="3">
    <source>
        <dbReference type="EMBL" id="GAA4918830.1"/>
    </source>
</evidence>
<dbReference type="PANTHER" id="PTHR13847:SF287">
    <property type="entry name" value="FAD-DEPENDENT OXIDOREDUCTASE DOMAIN-CONTAINING PROTEIN 1"/>
    <property type="match status" value="1"/>
</dbReference>
<name>A0ABP9FVV2_9MICC</name>
<keyword evidence="4" id="KW-1185">Reference proteome</keyword>
<dbReference type="InterPro" id="IPR036188">
    <property type="entry name" value="FAD/NAD-bd_sf"/>
</dbReference>
<dbReference type="Gene3D" id="3.30.9.10">
    <property type="entry name" value="D-Amino Acid Oxidase, subunit A, domain 2"/>
    <property type="match status" value="1"/>
</dbReference>
<keyword evidence="1" id="KW-0560">Oxidoreductase</keyword>
<proteinExistence type="predicted"/>
<dbReference type="SUPFAM" id="SSF51905">
    <property type="entry name" value="FAD/NAD(P)-binding domain"/>
    <property type="match status" value="1"/>
</dbReference>
<evidence type="ECO:0000256" key="1">
    <source>
        <dbReference type="ARBA" id="ARBA00023002"/>
    </source>
</evidence>
<dbReference type="SUPFAM" id="SSF54373">
    <property type="entry name" value="FAD-linked reductases, C-terminal domain"/>
    <property type="match status" value="1"/>
</dbReference>
<comment type="caution">
    <text evidence="3">The sequence shown here is derived from an EMBL/GenBank/DDBJ whole genome shotgun (WGS) entry which is preliminary data.</text>
</comment>
<dbReference type="InterPro" id="IPR006076">
    <property type="entry name" value="FAD-dep_OxRdtase"/>
</dbReference>
<dbReference type="Gene3D" id="3.50.50.60">
    <property type="entry name" value="FAD/NAD(P)-binding domain"/>
    <property type="match status" value="1"/>
</dbReference>
<reference evidence="4" key="1">
    <citation type="journal article" date="2019" name="Int. J. Syst. Evol. Microbiol.">
        <title>The Global Catalogue of Microorganisms (GCM) 10K type strain sequencing project: providing services to taxonomists for standard genome sequencing and annotation.</title>
        <authorList>
            <consortium name="The Broad Institute Genomics Platform"/>
            <consortium name="The Broad Institute Genome Sequencing Center for Infectious Disease"/>
            <person name="Wu L."/>
            <person name="Ma J."/>
        </authorList>
    </citation>
    <scope>NUCLEOTIDE SEQUENCE [LARGE SCALE GENOMIC DNA]</scope>
    <source>
        <strain evidence="4">JCM 19129</strain>
    </source>
</reference>